<dbReference type="GO" id="GO:0006352">
    <property type="term" value="P:DNA-templated transcription initiation"/>
    <property type="evidence" value="ECO:0007669"/>
    <property type="project" value="InterPro"/>
</dbReference>
<keyword evidence="9" id="KW-1185">Reference proteome</keyword>
<feature type="domain" description="RNA polymerase sigma-70 region 2" evidence="5">
    <location>
        <begin position="29"/>
        <end position="92"/>
    </location>
</feature>
<evidence type="ECO:0000313" key="9">
    <source>
        <dbReference type="Proteomes" id="UP000023067"/>
    </source>
</evidence>
<dbReference type="AlphaFoldDB" id="Z9JUZ5"/>
<dbReference type="STRING" id="396014.BF93_15450"/>
<dbReference type="Pfam" id="PF20239">
    <property type="entry name" value="DUF6596"/>
    <property type="match status" value="1"/>
</dbReference>
<dbReference type="PANTHER" id="PTHR47756:SF2">
    <property type="entry name" value="BLL6612 PROTEIN"/>
    <property type="match status" value="1"/>
</dbReference>
<dbReference type="InterPro" id="IPR013324">
    <property type="entry name" value="RNA_pol_sigma_r3/r4-like"/>
</dbReference>
<dbReference type="PATRIC" id="fig|396014.3.peg.1433"/>
<dbReference type="RefSeq" id="WP_051486654.1">
    <property type="nucleotide sequence ID" value="NZ_KK069991.1"/>
</dbReference>
<evidence type="ECO:0000256" key="3">
    <source>
        <dbReference type="ARBA" id="ARBA00023082"/>
    </source>
</evidence>
<dbReference type="SUPFAM" id="SSF88659">
    <property type="entry name" value="Sigma3 and sigma4 domains of RNA polymerase sigma factors"/>
    <property type="match status" value="1"/>
</dbReference>
<keyword evidence="4" id="KW-0804">Transcription</keyword>
<comment type="similarity">
    <text evidence="1">Belongs to the sigma-70 factor family. ECF subfamily.</text>
</comment>
<dbReference type="Pfam" id="PF04542">
    <property type="entry name" value="Sigma70_r2"/>
    <property type="match status" value="1"/>
</dbReference>
<dbReference type="PANTHER" id="PTHR47756">
    <property type="entry name" value="BLL6612 PROTEIN-RELATED"/>
    <property type="match status" value="1"/>
</dbReference>
<evidence type="ECO:0000313" key="8">
    <source>
        <dbReference type="EMBL" id="EWS81572.1"/>
    </source>
</evidence>
<comment type="caution">
    <text evidence="8">The sequence shown here is derived from an EMBL/GenBank/DDBJ whole genome shotgun (WGS) entry which is preliminary data.</text>
</comment>
<dbReference type="SUPFAM" id="SSF88946">
    <property type="entry name" value="Sigma2 domain of RNA polymerase sigma factors"/>
    <property type="match status" value="1"/>
</dbReference>
<feature type="domain" description="DUF6596" evidence="7">
    <location>
        <begin position="191"/>
        <end position="290"/>
    </location>
</feature>
<dbReference type="Pfam" id="PF08281">
    <property type="entry name" value="Sigma70_r4_2"/>
    <property type="match status" value="1"/>
</dbReference>
<evidence type="ECO:0000256" key="1">
    <source>
        <dbReference type="ARBA" id="ARBA00010641"/>
    </source>
</evidence>
<dbReference type="Proteomes" id="UP000023067">
    <property type="component" value="Unassembled WGS sequence"/>
</dbReference>
<evidence type="ECO:0000256" key="2">
    <source>
        <dbReference type="ARBA" id="ARBA00023015"/>
    </source>
</evidence>
<accession>Z9JUZ5</accession>
<dbReference type="GO" id="GO:0003677">
    <property type="term" value="F:DNA binding"/>
    <property type="evidence" value="ECO:0007669"/>
    <property type="project" value="InterPro"/>
</dbReference>
<evidence type="ECO:0000259" key="5">
    <source>
        <dbReference type="Pfam" id="PF04542"/>
    </source>
</evidence>
<dbReference type="eggNOG" id="COG4941">
    <property type="taxonomic scope" value="Bacteria"/>
</dbReference>
<proteinExistence type="inferred from homology"/>
<keyword evidence="2" id="KW-0805">Transcription regulation</keyword>
<dbReference type="InterPro" id="IPR013249">
    <property type="entry name" value="RNA_pol_sigma70_r4_t2"/>
</dbReference>
<name>Z9JUZ5_9MICO</name>
<reference evidence="8 9" key="1">
    <citation type="submission" date="2014-02" db="EMBL/GenBank/DDBJ databases">
        <title>Genome sequence of Brachybacterium phenoliresistens strain W13A50.</title>
        <authorList>
            <person name="Wang X."/>
        </authorList>
    </citation>
    <scope>NUCLEOTIDE SEQUENCE [LARGE SCALE GENOMIC DNA]</scope>
    <source>
        <strain evidence="8 9">W13A50</strain>
    </source>
</reference>
<dbReference type="EMBL" id="JDYK01000006">
    <property type="protein sequence ID" value="EWS81572.1"/>
    <property type="molecule type" value="Genomic_DNA"/>
</dbReference>
<sequence>MADGRGLIGAPRDPAASAAEALAGALREQRPRIVAALIRATGEWELAEDCAQDAAERALLAWERDGVPANPAAWLMTVARRRAVDVLRRGGREAEILARIAAMPAPGPPAEDGELDDRLRLLLACAHPDLPLQDQVALTLKAVGGLSVREIAALLLVPEGTLGKRLQRARERIRREDLRLQAPPPEQIAPRAAAVLGVVFLIFTHGYGATGEDGPREPPAREAIELSRLVSAVLPDHGEAQALRALLTLTHARSPARRDGAGDLVPLEEQDRGRWDRALIAEGLQALAAARRAPDSRDGEVGPYRAQAEIAARHARAASVAQTDWDGIVTWYDALYAAGGSPAVAVNRAVAIGQRDGPRAGLAALAAAREDPRAGQVPEVTAIEADLLRRAGDVPAAIAAHRRALQATPGAAARRHLQRRLAELEEQTPPAP</sequence>
<dbReference type="Gene3D" id="1.10.10.10">
    <property type="entry name" value="Winged helix-like DNA-binding domain superfamily/Winged helix DNA-binding domain"/>
    <property type="match status" value="1"/>
</dbReference>
<dbReference type="InterPro" id="IPR014284">
    <property type="entry name" value="RNA_pol_sigma-70_dom"/>
</dbReference>
<protein>
    <submittedName>
        <fullName evidence="8">ECF subfamily RNA polymerase sigma-24 subunit</fullName>
    </submittedName>
</protein>
<dbReference type="InterPro" id="IPR013325">
    <property type="entry name" value="RNA_pol_sigma_r2"/>
</dbReference>
<dbReference type="NCBIfam" id="TIGR02937">
    <property type="entry name" value="sigma70-ECF"/>
    <property type="match status" value="1"/>
</dbReference>
<dbReference type="Gene3D" id="1.10.1740.10">
    <property type="match status" value="1"/>
</dbReference>
<dbReference type="InterPro" id="IPR046531">
    <property type="entry name" value="DUF6596"/>
</dbReference>
<dbReference type="InterPro" id="IPR036388">
    <property type="entry name" value="WH-like_DNA-bd_sf"/>
</dbReference>
<feature type="domain" description="RNA polymerase sigma factor 70 region 4 type 2" evidence="6">
    <location>
        <begin position="122"/>
        <end position="173"/>
    </location>
</feature>
<dbReference type="InterPro" id="IPR007627">
    <property type="entry name" value="RNA_pol_sigma70_r2"/>
</dbReference>
<evidence type="ECO:0000259" key="7">
    <source>
        <dbReference type="Pfam" id="PF20239"/>
    </source>
</evidence>
<gene>
    <name evidence="8" type="ORF">BF93_15450</name>
</gene>
<dbReference type="GO" id="GO:0016987">
    <property type="term" value="F:sigma factor activity"/>
    <property type="evidence" value="ECO:0007669"/>
    <property type="project" value="UniProtKB-KW"/>
</dbReference>
<evidence type="ECO:0000259" key="6">
    <source>
        <dbReference type="Pfam" id="PF08281"/>
    </source>
</evidence>
<dbReference type="HOGENOM" id="CLU_035311_1_1_11"/>
<keyword evidence="3" id="KW-0731">Sigma factor</keyword>
<organism evidence="8 9">
    <name type="scientific">Brachybacterium phenoliresistens</name>
    <dbReference type="NCBI Taxonomy" id="396014"/>
    <lineage>
        <taxon>Bacteria</taxon>
        <taxon>Bacillati</taxon>
        <taxon>Actinomycetota</taxon>
        <taxon>Actinomycetes</taxon>
        <taxon>Micrococcales</taxon>
        <taxon>Dermabacteraceae</taxon>
        <taxon>Brachybacterium</taxon>
    </lineage>
</organism>
<evidence type="ECO:0000256" key="4">
    <source>
        <dbReference type="ARBA" id="ARBA00023163"/>
    </source>
</evidence>